<sequence>MQPTALLGVLLLPVLANAQYQMVKEYVGDNFFNDWTFYNNFDNLTNGNAFFVSSKQANQDQLAFVNGAGNAIMKVDNSSKLNPGDKRNTVRISTSDRFTVGSLWIADILHIPYGCSVWPAWWSSAITWPQGGEIDTLEGVNQVTMSHMALHTEPGCMQSNSTIESSTLVNTTDCSTLVNNNEGCTVTNPGASYGPAFAAAGGGVFVTEFASKGISIWFFPRSSIPQALQGNVSSIDTSTLGTPVANWPEDGCNINQFFQPQELVFDITLCGDFAGNSGIFQQTCTGICYDDWVLGPPSNYDQAYFEVQYVRVYGTPGRVTVLSAASRSARAAAAFTVLASMVAAVMLAW</sequence>
<comment type="caution">
    <text evidence="3">The sequence shown here is derived from an EMBL/GenBank/DDBJ whole genome shotgun (WGS) entry which is preliminary data.</text>
</comment>
<keyword evidence="4" id="KW-1185">Reference proteome</keyword>
<dbReference type="EMBL" id="BPQB01000075">
    <property type="protein sequence ID" value="GJE97662.1"/>
    <property type="molecule type" value="Genomic_DNA"/>
</dbReference>
<keyword evidence="1" id="KW-0732">Signal</keyword>
<dbReference type="InterPro" id="IPR000757">
    <property type="entry name" value="Beta-glucanase-like"/>
</dbReference>
<reference evidence="3 4" key="1">
    <citation type="submission" date="2021-08" db="EMBL/GenBank/DDBJ databases">
        <title>Draft Genome Sequence of Phanerochaete sordida strain YK-624.</title>
        <authorList>
            <person name="Mori T."/>
            <person name="Dohra H."/>
            <person name="Suzuki T."/>
            <person name="Kawagishi H."/>
            <person name="Hirai H."/>
        </authorList>
    </citation>
    <scope>NUCLEOTIDE SEQUENCE [LARGE SCALE GENOMIC DNA]</scope>
    <source>
        <strain evidence="3 4">YK-624</strain>
    </source>
</reference>
<organism evidence="3 4">
    <name type="scientific">Phanerochaete sordida</name>
    <dbReference type="NCBI Taxonomy" id="48140"/>
    <lineage>
        <taxon>Eukaryota</taxon>
        <taxon>Fungi</taxon>
        <taxon>Dikarya</taxon>
        <taxon>Basidiomycota</taxon>
        <taxon>Agaricomycotina</taxon>
        <taxon>Agaricomycetes</taxon>
        <taxon>Polyporales</taxon>
        <taxon>Phanerochaetaceae</taxon>
        <taxon>Phanerochaete</taxon>
    </lineage>
</organism>
<dbReference type="InterPro" id="IPR050546">
    <property type="entry name" value="Glycosyl_Hydrlase_16"/>
</dbReference>
<feature type="signal peptide" evidence="1">
    <location>
        <begin position="1"/>
        <end position="18"/>
    </location>
</feature>
<dbReference type="AlphaFoldDB" id="A0A9P3LKW1"/>
<dbReference type="SUPFAM" id="SSF49899">
    <property type="entry name" value="Concanavalin A-like lectins/glucanases"/>
    <property type="match status" value="1"/>
</dbReference>
<dbReference type="CDD" id="cd02181">
    <property type="entry name" value="GH16_fungal_Lam16A_glucanase"/>
    <property type="match status" value="1"/>
</dbReference>
<dbReference type="Gene3D" id="2.60.120.200">
    <property type="match status" value="1"/>
</dbReference>
<evidence type="ECO:0000313" key="3">
    <source>
        <dbReference type="EMBL" id="GJE97662.1"/>
    </source>
</evidence>
<dbReference type="FunFam" id="2.60.120.200:FF:000179">
    <property type="entry name" value="Unplaced genomic scaffold supercont1.19, whole genome shotgun sequence"/>
    <property type="match status" value="1"/>
</dbReference>
<dbReference type="PANTHER" id="PTHR10963:SF24">
    <property type="entry name" value="GLYCOSIDASE C21B10.07-RELATED"/>
    <property type="match status" value="1"/>
</dbReference>
<feature type="domain" description="GH16" evidence="2">
    <location>
        <begin position="1"/>
        <end position="318"/>
    </location>
</feature>
<dbReference type="Pfam" id="PF26113">
    <property type="entry name" value="GH16_XgeA"/>
    <property type="match status" value="1"/>
</dbReference>
<dbReference type="GO" id="GO:0009251">
    <property type="term" value="P:glucan catabolic process"/>
    <property type="evidence" value="ECO:0007669"/>
    <property type="project" value="TreeGrafter"/>
</dbReference>
<evidence type="ECO:0000256" key="1">
    <source>
        <dbReference type="SAM" id="SignalP"/>
    </source>
</evidence>
<evidence type="ECO:0000259" key="2">
    <source>
        <dbReference type="PROSITE" id="PS51762"/>
    </source>
</evidence>
<dbReference type="OrthoDB" id="192832at2759"/>
<gene>
    <name evidence="3" type="ORF">PsYK624_138830</name>
</gene>
<name>A0A9P3LKW1_9APHY</name>
<dbReference type="PANTHER" id="PTHR10963">
    <property type="entry name" value="GLYCOSYL HYDROLASE-RELATED"/>
    <property type="match status" value="1"/>
</dbReference>
<dbReference type="GO" id="GO:0004553">
    <property type="term" value="F:hydrolase activity, hydrolyzing O-glycosyl compounds"/>
    <property type="evidence" value="ECO:0007669"/>
    <property type="project" value="InterPro"/>
</dbReference>
<dbReference type="PROSITE" id="PS51762">
    <property type="entry name" value="GH16_2"/>
    <property type="match status" value="1"/>
</dbReference>
<dbReference type="InterPro" id="IPR013320">
    <property type="entry name" value="ConA-like_dom_sf"/>
</dbReference>
<keyword evidence="3" id="KW-0378">Hydrolase</keyword>
<proteinExistence type="predicted"/>
<protein>
    <submittedName>
        <fullName evidence="3">Glycoside hydrolase family 16 protein</fullName>
    </submittedName>
</protein>
<dbReference type="Proteomes" id="UP000703269">
    <property type="component" value="Unassembled WGS sequence"/>
</dbReference>
<feature type="chain" id="PRO_5040267811" evidence="1">
    <location>
        <begin position="19"/>
        <end position="349"/>
    </location>
</feature>
<accession>A0A9P3LKW1</accession>
<evidence type="ECO:0000313" key="4">
    <source>
        <dbReference type="Proteomes" id="UP000703269"/>
    </source>
</evidence>